<keyword evidence="7" id="KW-1185">Reference proteome</keyword>
<dbReference type="Pfam" id="PF13432">
    <property type="entry name" value="TPR_16"/>
    <property type="match status" value="3"/>
</dbReference>
<dbReference type="EMBL" id="JAJOZR010000016">
    <property type="protein sequence ID" value="MCD7111449.1"/>
    <property type="molecule type" value="Genomic_DNA"/>
</dbReference>
<dbReference type="Proteomes" id="UP001139089">
    <property type="component" value="Unassembled WGS sequence"/>
</dbReference>
<dbReference type="SMART" id="SM00028">
    <property type="entry name" value="TPR"/>
    <property type="match status" value="4"/>
</dbReference>
<comment type="subcellular location">
    <subcellularLocation>
        <location evidence="1">Cell outer membrane</location>
    </subcellularLocation>
</comment>
<proteinExistence type="predicted"/>
<keyword evidence="4" id="KW-0802">TPR repeat</keyword>
<dbReference type="Gene3D" id="1.25.40.10">
    <property type="entry name" value="Tetratricopeptide repeat domain"/>
    <property type="match status" value="2"/>
</dbReference>
<evidence type="ECO:0000259" key="5">
    <source>
        <dbReference type="Pfam" id="PF04773"/>
    </source>
</evidence>
<evidence type="ECO:0000256" key="2">
    <source>
        <dbReference type="ARBA" id="ARBA00023136"/>
    </source>
</evidence>
<dbReference type="AlphaFoldDB" id="A0A9X1NX29"/>
<sequence>MLRAQSAAGSVIARKSGEEIRFVEKDGWSIVDLSQDVVNGDILRTNAAGQLAVLFSDRTQMRLGRNTSLLVKKVNGGGADASVELQSGTIWARAERGGSGLAIDTPAATAAIRGTDWTLSVDAGGKTSLTVLDGVVDLSNALGSVRVTKGEGAVAAIGQAPRKVIVLNSSDREQMLYYLELRDAFPFLPASPLPGPDMRRSRAALLALPPERRTAEDWLTLAEVNFTISGKAEALATLAAVRRQRLNTRQGARVALLDALIAGSERRYDEAAALFDRAAPNLDDARRSVALYGAYFASSLADPSHVERPPSVGVGAAAIVGEVFTVGFRDNLRATIDLLKGAEARYPNNALLPAIRAKVALVMGDREQAQAAIAVALARDPGQATALEARADFEAGVRGNLGGALADLQAALVSEPGNATIWNSLGLLQSARGAGREAETAFRKAIALDPMSPLHHANLAGLYLEEQRVEDARREIDRALEIEPGFDIALITRGRYYLQTGEKDKAIADLLAGSTANPAYAQGQLLLAAALYANGEQGAADQALDNADRLDPNDPVIAAYRTSIAIEDHDADGAIRNAQDYLKRSRQRGGDFGSVGANQEAGSVLNDAFRLQGLDAWGQFYGDIVFDPFASTSYLDQTVRGSVNPFANSFSYGVNTIDPSGNGSSYSSFLKALLLDPHLLAGSERQANLVRMPFTETALTTGINFTNTGSEWVKGGQIQGFTQTPFPISFFGNLSWEARDDERVGADGTDALSGTTDITGGNGYITASPTPDDHIVAYVNSGDNDSLVEADRRFLAGIPAESSSRDTNQQQSANFGIGWSHSFGYKNILNAAIFGSNIEGSSRAAGDFSLGGIPFGFERQQDLGEKSRIAAFGYTIGAEAATLRVGIEGGNVNATSRSISRLFFLNGDRTPGPLIEDVVSINDANVTTWISYIDALYDEIPGLRLEAALFARRMTGDTVDVARLEPRAGLAWEVAEGQWLRFGYLREGFTQSTPTLAPVGVVALQSNQLPLSIDGYADTLAARWDAQWTDRFFTAVDYQHQAVRNLLIADPLSLPVVDLVGGNVARGRIDRVSVTGNLALGSGVGLTATYARASSRNDDPTSGGYRDALTYVPRDAAQLALTFVNPIGIAATVAGNYTGRRASNLAGKTLGDYWTLDANVSWESSDGRVQLDLGGYNLTDEAFYVSAGTAGWARSVKAQMTVRF</sequence>
<dbReference type="InterPro" id="IPR036942">
    <property type="entry name" value="Beta-barrel_TonB_sf"/>
</dbReference>
<dbReference type="SUPFAM" id="SSF56935">
    <property type="entry name" value="Porins"/>
    <property type="match status" value="1"/>
</dbReference>
<dbReference type="RefSeq" id="WP_231816534.1">
    <property type="nucleotide sequence ID" value="NZ_JAJOZR010000016.1"/>
</dbReference>
<dbReference type="PROSITE" id="PS50005">
    <property type="entry name" value="TPR"/>
    <property type="match status" value="1"/>
</dbReference>
<keyword evidence="3" id="KW-0998">Cell outer membrane</keyword>
<evidence type="ECO:0000313" key="7">
    <source>
        <dbReference type="Proteomes" id="UP001139089"/>
    </source>
</evidence>
<comment type="caution">
    <text evidence="6">The sequence shown here is derived from an EMBL/GenBank/DDBJ whole genome shotgun (WGS) entry which is preliminary data.</text>
</comment>
<dbReference type="PANTHER" id="PTHR38731">
    <property type="entry name" value="LIPL45-RELATED LIPOPROTEIN-RELATED"/>
    <property type="match status" value="1"/>
</dbReference>
<dbReference type="Pfam" id="PF04773">
    <property type="entry name" value="FecR"/>
    <property type="match status" value="1"/>
</dbReference>
<reference evidence="6" key="1">
    <citation type="submission" date="2021-12" db="EMBL/GenBank/DDBJ databases">
        <authorList>
            <person name="Li Y."/>
        </authorList>
    </citation>
    <scope>NUCLEOTIDE SEQUENCE</scope>
    <source>
        <strain evidence="6">DKSPLA3</strain>
    </source>
</reference>
<evidence type="ECO:0000256" key="3">
    <source>
        <dbReference type="ARBA" id="ARBA00023237"/>
    </source>
</evidence>
<name>A0A9X1NX29_9HYPH</name>
<protein>
    <submittedName>
        <fullName evidence="6">FecR domain-containing protein</fullName>
    </submittedName>
</protein>
<keyword evidence="2" id="KW-0472">Membrane</keyword>
<dbReference type="Gene3D" id="2.60.120.1440">
    <property type="match status" value="1"/>
</dbReference>
<feature type="repeat" description="TPR" evidence="4">
    <location>
        <begin position="419"/>
        <end position="452"/>
    </location>
</feature>
<organism evidence="6 7">
    <name type="scientific">Rhizobium quercicola</name>
    <dbReference type="NCBI Taxonomy" id="2901226"/>
    <lineage>
        <taxon>Bacteria</taxon>
        <taxon>Pseudomonadati</taxon>
        <taxon>Pseudomonadota</taxon>
        <taxon>Alphaproteobacteria</taxon>
        <taxon>Hyphomicrobiales</taxon>
        <taxon>Rhizobiaceae</taxon>
        <taxon>Rhizobium/Agrobacterium group</taxon>
        <taxon>Rhizobium</taxon>
    </lineage>
</organism>
<dbReference type="InterPro" id="IPR019734">
    <property type="entry name" value="TPR_rpt"/>
</dbReference>
<evidence type="ECO:0000256" key="4">
    <source>
        <dbReference type="PROSITE-ProRule" id="PRU00339"/>
    </source>
</evidence>
<dbReference type="InterPro" id="IPR006860">
    <property type="entry name" value="FecR"/>
</dbReference>
<dbReference type="GO" id="GO:0009279">
    <property type="term" value="C:cell outer membrane"/>
    <property type="evidence" value="ECO:0007669"/>
    <property type="project" value="UniProtKB-SubCell"/>
</dbReference>
<accession>A0A9X1NX29</accession>
<dbReference type="InterPro" id="IPR011990">
    <property type="entry name" value="TPR-like_helical_dom_sf"/>
</dbReference>
<evidence type="ECO:0000256" key="1">
    <source>
        <dbReference type="ARBA" id="ARBA00004442"/>
    </source>
</evidence>
<evidence type="ECO:0000313" key="6">
    <source>
        <dbReference type="EMBL" id="MCD7111449.1"/>
    </source>
</evidence>
<dbReference type="SUPFAM" id="SSF48452">
    <property type="entry name" value="TPR-like"/>
    <property type="match status" value="2"/>
</dbReference>
<gene>
    <name evidence="6" type="ORF">LRX75_20650</name>
</gene>
<feature type="domain" description="FecR protein" evidence="5">
    <location>
        <begin position="42"/>
        <end position="136"/>
    </location>
</feature>
<dbReference type="Gene3D" id="2.40.170.20">
    <property type="entry name" value="TonB-dependent receptor, beta-barrel domain"/>
    <property type="match status" value="1"/>
</dbReference>